<sequence length="443" mass="50273">MKKVTLILLILAVFYSRFVGLTWGLPYPFHPDERNMANALQSLTCTLHPLSSTFQPTLYPLLSTFKDCFNPHFFAYGQLPLYIGYILIQLSSIFIHGSFVKEISFTSAVLSLRLISAISTIASIYVLYRLLRDYFSDIFEKNLLIYIIPFFIFAPFLIQFGHFGTTESTLILLYLLVNYVCLSVLKKNIVTKKSLIGTGIIIGIAVGIKISSLSFGLLPLVTILFVSFFNKQKIWKKLLGIVLQTFLFSLVLLTASIITSPQNVISFSEFLGSIVYESSIARGTIAVFYTRQFLFSSPFIYQLKYIFPYALGIGSFVLFLLSFFLLSYKDKRINLLRFSFLLYFIPASLIFAKWSRFMAPLLPIALIFVTLSIGRILKLTDKMILKKSVLIALIILLSIPGIAYLSIYLNKDVRESASEWIYKNIPDNARILSETANVVDIPL</sequence>
<feature type="transmembrane region" description="Helical" evidence="1">
    <location>
        <begin position="195"/>
        <end position="226"/>
    </location>
</feature>
<organism evidence="2 3">
    <name type="scientific">Candidatus Roizmanbacteria bacterium RIFCSPHIGHO2_01_FULL_39_24</name>
    <dbReference type="NCBI Taxonomy" id="1802032"/>
    <lineage>
        <taxon>Bacteria</taxon>
        <taxon>Candidatus Roizmaniibacteriota</taxon>
    </lineage>
</organism>
<proteinExistence type="predicted"/>
<feature type="transmembrane region" description="Helical" evidence="1">
    <location>
        <begin position="112"/>
        <end position="131"/>
    </location>
</feature>
<dbReference type="EMBL" id="MFZH01000002">
    <property type="protein sequence ID" value="OGK20129.1"/>
    <property type="molecule type" value="Genomic_DNA"/>
</dbReference>
<comment type="caution">
    <text evidence="2">The sequence shown here is derived from an EMBL/GenBank/DDBJ whole genome shotgun (WGS) entry which is preliminary data.</text>
</comment>
<keyword evidence="1" id="KW-0812">Transmembrane</keyword>
<feature type="transmembrane region" description="Helical" evidence="1">
    <location>
        <begin position="79"/>
        <end position="100"/>
    </location>
</feature>
<accession>A0A1F7GMF6</accession>
<dbReference type="Proteomes" id="UP000176850">
    <property type="component" value="Unassembled WGS sequence"/>
</dbReference>
<gene>
    <name evidence="2" type="ORF">A2799_00200</name>
</gene>
<evidence type="ECO:0000313" key="2">
    <source>
        <dbReference type="EMBL" id="OGK20129.1"/>
    </source>
</evidence>
<evidence type="ECO:0000256" key="1">
    <source>
        <dbReference type="SAM" id="Phobius"/>
    </source>
</evidence>
<feature type="transmembrane region" description="Helical" evidence="1">
    <location>
        <begin position="238"/>
        <end position="258"/>
    </location>
</feature>
<feature type="transmembrane region" description="Helical" evidence="1">
    <location>
        <begin position="143"/>
        <end position="163"/>
    </location>
</feature>
<feature type="transmembrane region" description="Helical" evidence="1">
    <location>
        <begin position="358"/>
        <end position="377"/>
    </location>
</feature>
<keyword evidence="1" id="KW-1133">Transmembrane helix</keyword>
<name>A0A1F7GMF6_9BACT</name>
<feature type="non-terminal residue" evidence="2">
    <location>
        <position position="443"/>
    </location>
</feature>
<feature type="transmembrane region" description="Helical" evidence="1">
    <location>
        <begin position="170"/>
        <end position="189"/>
    </location>
</feature>
<protein>
    <submittedName>
        <fullName evidence="2">Uncharacterized protein</fullName>
    </submittedName>
</protein>
<feature type="transmembrane region" description="Helical" evidence="1">
    <location>
        <begin position="306"/>
        <end position="328"/>
    </location>
</feature>
<keyword evidence="1" id="KW-0472">Membrane</keyword>
<evidence type="ECO:0000313" key="3">
    <source>
        <dbReference type="Proteomes" id="UP000176850"/>
    </source>
</evidence>
<feature type="transmembrane region" description="Helical" evidence="1">
    <location>
        <begin position="335"/>
        <end position="352"/>
    </location>
</feature>
<dbReference type="AlphaFoldDB" id="A0A1F7GMF6"/>
<reference evidence="2 3" key="1">
    <citation type="journal article" date="2016" name="Nat. Commun.">
        <title>Thousands of microbial genomes shed light on interconnected biogeochemical processes in an aquifer system.</title>
        <authorList>
            <person name="Anantharaman K."/>
            <person name="Brown C.T."/>
            <person name="Hug L.A."/>
            <person name="Sharon I."/>
            <person name="Castelle C.J."/>
            <person name="Probst A.J."/>
            <person name="Thomas B.C."/>
            <person name="Singh A."/>
            <person name="Wilkins M.J."/>
            <person name="Karaoz U."/>
            <person name="Brodie E.L."/>
            <person name="Williams K.H."/>
            <person name="Hubbard S.S."/>
            <person name="Banfield J.F."/>
        </authorList>
    </citation>
    <scope>NUCLEOTIDE SEQUENCE [LARGE SCALE GENOMIC DNA]</scope>
</reference>
<feature type="transmembrane region" description="Helical" evidence="1">
    <location>
        <begin position="389"/>
        <end position="409"/>
    </location>
</feature>